<sequence>MNNPNIKNTNLMANGKPGHILLPPPNGVSSKLLPLKSISDSKNLSGQNNLGFSHKSGSLPMAHTLINTCAPFGMLYPCISNSTSAFLGSKSGTAGCSLKVSFTIACK</sequence>
<evidence type="ECO:0000313" key="1">
    <source>
        <dbReference type="EMBL" id="WVZ23981.1"/>
    </source>
</evidence>
<name>A0AAQ3P8C6_VIGMU</name>
<protein>
    <submittedName>
        <fullName evidence="1">Uncharacterized protein</fullName>
    </submittedName>
</protein>
<dbReference type="AlphaFoldDB" id="A0AAQ3P8C6"/>
<accession>A0AAQ3P8C6</accession>
<organism evidence="1 2">
    <name type="scientific">Vigna mungo</name>
    <name type="common">Black gram</name>
    <name type="synonym">Phaseolus mungo</name>
    <dbReference type="NCBI Taxonomy" id="3915"/>
    <lineage>
        <taxon>Eukaryota</taxon>
        <taxon>Viridiplantae</taxon>
        <taxon>Streptophyta</taxon>
        <taxon>Embryophyta</taxon>
        <taxon>Tracheophyta</taxon>
        <taxon>Spermatophyta</taxon>
        <taxon>Magnoliopsida</taxon>
        <taxon>eudicotyledons</taxon>
        <taxon>Gunneridae</taxon>
        <taxon>Pentapetalae</taxon>
        <taxon>rosids</taxon>
        <taxon>fabids</taxon>
        <taxon>Fabales</taxon>
        <taxon>Fabaceae</taxon>
        <taxon>Papilionoideae</taxon>
        <taxon>50 kb inversion clade</taxon>
        <taxon>NPAAA clade</taxon>
        <taxon>indigoferoid/millettioid clade</taxon>
        <taxon>Phaseoleae</taxon>
        <taxon>Vigna</taxon>
    </lineage>
</organism>
<evidence type="ECO:0000313" key="2">
    <source>
        <dbReference type="Proteomes" id="UP001374535"/>
    </source>
</evidence>
<dbReference type="Proteomes" id="UP001374535">
    <property type="component" value="Chromosome 1"/>
</dbReference>
<gene>
    <name evidence="1" type="ORF">V8G54_002525</name>
</gene>
<keyword evidence="2" id="KW-1185">Reference proteome</keyword>
<proteinExistence type="predicted"/>
<dbReference type="EMBL" id="CP144700">
    <property type="protein sequence ID" value="WVZ23981.1"/>
    <property type="molecule type" value="Genomic_DNA"/>
</dbReference>
<reference evidence="1 2" key="1">
    <citation type="journal article" date="2023" name="Life. Sci Alliance">
        <title>Evolutionary insights into 3D genome organization and epigenetic landscape of Vigna mungo.</title>
        <authorList>
            <person name="Junaid A."/>
            <person name="Singh B."/>
            <person name="Bhatia S."/>
        </authorList>
    </citation>
    <scope>NUCLEOTIDE SEQUENCE [LARGE SCALE GENOMIC DNA]</scope>
    <source>
        <strain evidence="1">Urdbean</strain>
    </source>
</reference>